<dbReference type="Proteomes" id="UP000614216">
    <property type="component" value="Unassembled WGS sequence"/>
</dbReference>
<evidence type="ECO:0000313" key="20">
    <source>
        <dbReference type="EMBL" id="MBL6448071.1"/>
    </source>
</evidence>
<dbReference type="RefSeq" id="WP_202857609.1">
    <property type="nucleotide sequence ID" value="NZ_JAEUGD010000058.1"/>
</dbReference>
<dbReference type="Gene3D" id="3.40.1110.10">
    <property type="entry name" value="Calcium-transporting ATPase, cytoplasmic domain N"/>
    <property type="match status" value="1"/>
</dbReference>
<sequence>MEQHLDTIEPKTVSNGLTTKEARKRLLQTGRNELLRTARVNPLKILLSQFTSPLILVLIAAAFISLAVGFFPGQDSNTVDALLILIIVFLSGVFGFIQDYEAEKTIEALQKMAVPKARVIRDGKETEILSAEVVPGDLLLLEPGDMVTADCQLLETFHLQVDESVLTGESIAIHKQIEDAVFANTYVTEGNAKALVEKTGMATRIGKVASKLQEMEEKKSSFQRELGRLGKNMSMLTLIIGIAIAVIGFFKFGFYNALLTAISLAVAAIPEGLPAVVVLALAVGARAMVRKNALIRKLSIVESVGAANVICTDKTGTLTQNEMTVVKLYYDGKQLSITADMEELPSGSPTLKHLLKCGILCNNSSMNVNEDGERQYFGEQTEIALRKVSEKYLAKEHARNFKKVNEISFSSERKMMSVVMVDETEHYIAFTKGAPEVLLQKCDRIAVNGEVLDLTKELKQELMDENARMAKDALRVLGFAYKPTKDITDGVEENLIWIGLQGMIDPPREEVKQALFECKTAGIRVVMITGDNPMTAGAIARQVGLDSAGEIDGAHLDKMKDEEIEAKLNQNINIFARTNPFHKLRILEALEKNNNVAMTGDGVNDALAIKKASVGISMGKKGTEVAKQASDIVLLDDNFSTIKEAIKEGRTIFNNIRKFINYLLTCNFAEVAVIFLSTIFFSLEDPILFPVQLLWVNLLTDGLVALALGVDPPASNIMKLNPRKRNEPIINKQLGWLIGAIGIKKTAILLLTFFIVMQYDVEKARTALFTGFILYEFVRIGSIRYMEKLTWFSNKWLLFSLFGSLLLQLLIIYTPLNQFFYVEPLMWQEWGILLGGCIVGFVFALPITRIIVKWIPD</sequence>
<keyword evidence="5" id="KW-0479">Metal-binding</keyword>
<dbReference type="SUPFAM" id="SSF56784">
    <property type="entry name" value="HAD-like"/>
    <property type="match status" value="1"/>
</dbReference>
<keyword evidence="2" id="KW-0813">Transport</keyword>
<dbReference type="InterPro" id="IPR044492">
    <property type="entry name" value="P_typ_ATPase_HD_dom"/>
</dbReference>
<dbReference type="Pfam" id="PF13246">
    <property type="entry name" value="Cation_ATPase"/>
    <property type="match status" value="1"/>
</dbReference>
<dbReference type="SUPFAM" id="SSF81653">
    <property type="entry name" value="Calcium ATPase, transduction domain A"/>
    <property type="match status" value="1"/>
</dbReference>
<feature type="transmembrane region" description="Helical" evidence="18">
    <location>
        <begin position="767"/>
        <end position="785"/>
    </location>
</feature>
<feature type="transmembrane region" description="Helical" evidence="18">
    <location>
        <begin position="734"/>
        <end position="755"/>
    </location>
</feature>
<keyword evidence="3" id="KW-0109">Calcium transport</keyword>
<comment type="caution">
    <text evidence="20">The sequence shown here is derived from an EMBL/GenBank/DDBJ whole genome shotgun (WGS) entry which is preliminary data.</text>
</comment>
<protein>
    <submittedName>
        <fullName evidence="20">Calcium-translocating P-type ATPase, PMCA-type</fullName>
    </submittedName>
</protein>
<evidence type="ECO:0000259" key="19">
    <source>
        <dbReference type="SMART" id="SM00831"/>
    </source>
</evidence>
<keyword evidence="11" id="KW-1278">Translocase</keyword>
<dbReference type="Gene3D" id="2.70.150.10">
    <property type="entry name" value="Calcium-transporting ATPase, cytoplasmic transduction domain A"/>
    <property type="match status" value="1"/>
</dbReference>
<evidence type="ECO:0000256" key="9">
    <source>
        <dbReference type="ARBA" id="ARBA00022840"/>
    </source>
</evidence>
<evidence type="ECO:0000256" key="18">
    <source>
        <dbReference type="SAM" id="Phobius"/>
    </source>
</evidence>
<dbReference type="InterPro" id="IPR018303">
    <property type="entry name" value="ATPase_P-typ_P_site"/>
</dbReference>
<dbReference type="Gene3D" id="3.40.50.1000">
    <property type="entry name" value="HAD superfamily/HAD-like"/>
    <property type="match status" value="1"/>
</dbReference>
<feature type="coiled-coil region" evidence="17">
    <location>
        <begin position="205"/>
        <end position="232"/>
    </location>
</feature>
<evidence type="ECO:0000256" key="1">
    <source>
        <dbReference type="ARBA" id="ARBA00004127"/>
    </source>
</evidence>
<keyword evidence="15 18" id="KW-0472">Membrane</keyword>
<dbReference type="GO" id="GO:0016887">
    <property type="term" value="F:ATP hydrolysis activity"/>
    <property type="evidence" value="ECO:0007669"/>
    <property type="project" value="InterPro"/>
</dbReference>
<evidence type="ECO:0000256" key="7">
    <source>
        <dbReference type="ARBA" id="ARBA00022796"/>
    </source>
</evidence>
<dbReference type="PRINTS" id="PR00120">
    <property type="entry name" value="HATPASE"/>
</dbReference>
<evidence type="ECO:0000313" key="21">
    <source>
        <dbReference type="Proteomes" id="UP000614216"/>
    </source>
</evidence>
<keyword evidence="7" id="KW-0187">Copper transport</keyword>
<evidence type="ECO:0000256" key="4">
    <source>
        <dbReference type="ARBA" id="ARBA00022692"/>
    </source>
</evidence>
<dbReference type="InterPro" id="IPR036412">
    <property type="entry name" value="HAD-like_sf"/>
</dbReference>
<name>A0A937G0U0_9BACT</name>
<dbReference type="PANTHER" id="PTHR24093:SF506">
    <property type="entry name" value="CATION-TRANSPORTING ATPASE PMA1"/>
    <property type="match status" value="1"/>
</dbReference>
<dbReference type="GO" id="GO:0005886">
    <property type="term" value="C:plasma membrane"/>
    <property type="evidence" value="ECO:0007669"/>
    <property type="project" value="TreeGrafter"/>
</dbReference>
<evidence type="ECO:0000256" key="5">
    <source>
        <dbReference type="ARBA" id="ARBA00022723"/>
    </source>
</evidence>
<dbReference type="GO" id="GO:0012505">
    <property type="term" value="C:endomembrane system"/>
    <property type="evidence" value="ECO:0007669"/>
    <property type="project" value="UniProtKB-SubCell"/>
</dbReference>
<comment type="catalytic activity">
    <reaction evidence="16">
        <text>Cu(+)(in) + ATP + H2O = Cu(+)(out) + ADP + phosphate + H(+)</text>
        <dbReference type="Rhea" id="RHEA:25792"/>
        <dbReference type="ChEBI" id="CHEBI:15377"/>
        <dbReference type="ChEBI" id="CHEBI:15378"/>
        <dbReference type="ChEBI" id="CHEBI:30616"/>
        <dbReference type="ChEBI" id="CHEBI:43474"/>
        <dbReference type="ChEBI" id="CHEBI:49552"/>
        <dbReference type="ChEBI" id="CHEBI:456216"/>
        <dbReference type="EC" id="7.2.2.8"/>
    </reaction>
</comment>
<evidence type="ECO:0000256" key="15">
    <source>
        <dbReference type="ARBA" id="ARBA00023136"/>
    </source>
</evidence>
<dbReference type="InterPro" id="IPR023299">
    <property type="entry name" value="ATPase_P-typ_cyto_dom_N"/>
</dbReference>
<dbReference type="PANTHER" id="PTHR24093">
    <property type="entry name" value="CATION TRANSPORTING ATPASE"/>
    <property type="match status" value="1"/>
</dbReference>
<dbReference type="FunFam" id="3.40.50.1000:FF:000001">
    <property type="entry name" value="Phospholipid-transporting ATPase IC"/>
    <property type="match status" value="1"/>
</dbReference>
<dbReference type="SFLD" id="SFLDG00002">
    <property type="entry name" value="C1.7:_P-type_atpase_like"/>
    <property type="match status" value="1"/>
</dbReference>
<evidence type="ECO:0000256" key="10">
    <source>
        <dbReference type="ARBA" id="ARBA00022842"/>
    </source>
</evidence>
<keyword evidence="21" id="KW-1185">Reference proteome</keyword>
<keyword evidence="9" id="KW-0067">ATP-binding</keyword>
<dbReference type="Gene3D" id="1.20.1110.10">
    <property type="entry name" value="Calcium-transporting ATPase, transmembrane domain"/>
    <property type="match status" value="1"/>
</dbReference>
<evidence type="ECO:0000256" key="11">
    <source>
        <dbReference type="ARBA" id="ARBA00022967"/>
    </source>
</evidence>
<dbReference type="InterPro" id="IPR006408">
    <property type="entry name" value="P-type_ATPase_IIB"/>
</dbReference>
<dbReference type="InterPro" id="IPR004014">
    <property type="entry name" value="ATPase_P-typ_cation-transptr_N"/>
</dbReference>
<dbReference type="GO" id="GO:0005388">
    <property type="term" value="F:P-type calcium transporter activity"/>
    <property type="evidence" value="ECO:0007669"/>
    <property type="project" value="InterPro"/>
</dbReference>
<gene>
    <name evidence="20" type="ORF">JMN32_17265</name>
</gene>
<dbReference type="SFLD" id="SFLDF00027">
    <property type="entry name" value="p-type_atpase"/>
    <property type="match status" value="1"/>
</dbReference>
<feature type="transmembrane region" description="Helical" evidence="18">
    <location>
        <begin position="693"/>
        <end position="714"/>
    </location>
</feature>
<dbReference type="SUPFAM" id="SSF81665">
    <property type="entry name" value="Calcium ATPase, transmembrane domain M"/>
    <property type="match status" value="1"/>
</dbReference>
<keyword evidence="14" id="KW-0406">Ion transport</keyword>
<dbReference type="InterPro" id="IPR006068">
    <property type="entry name" value="ATPase_P-typ_cation-transptr_C"/>
</dbReference>
<evidence type="ECO:0000256" key="17">
    <source>
        <dbReference type="SAM" id="Coils"/>
    </source>
</evidence>
<dbReference type="GO" id="GO:0005524">
    <property type="term" value="F:ATP binding"/>
    <property type="evidence" value="ECO:0007669"/>
    <property type="project" value="UniProtKB-KW"/>
</dbReference>
<feature type="transmembrane region" description="Helical" evidence="18">
    <location>
        <begin position="797"/>
        <end position="816"/>
    </location>
</feature>
<dbReference type="FunFam" id="3.40.50.1000:FF:000144">
    <property type="entry name" value="copper-transporting ATPase 1 isoform X2"/>
    <property type="match status" value="1"/>
</dbReference>
<dbReference type="InterPro" id="IPR008250">
    <property type="entry name" value="ATPase_P-typ_transduc_dom_A_sf"/>
</dbReference>
<evidence type="ECO:0000256" key="16">
    <source>
        <dbReference type="ARBA" id="ARBA00049289"/>
    </source>
</evidence>
<evidence type="ECO:0000256" key="14">
    <source>
        <dbReference type="ARBA" id="ARBA00023065"/>
    </source>
</evidence>
<keyword evidence="4 18" id="KW-0812">Transmembrane</keyword>
<dbReference type="InterPro" id="IPR023298">
    <property type="entry name" value="ATPase_P-typ_TM_dom_sf"/>
</dbReference>
<feature type="transmembrane region" description="Helical" evidence="18">
    <location>
        <begin position="261"/>
        <end position="289"/>
    </location>
</feature>
<dbReference type="NCBIfam" id="TIGR01494">
    <property type="entry name" value="ATPase_P-type"/>
    <property type="match status" value="3"/>
</dbReference>
<dbReference type="SFLD" id="SFLDS00003">
    <property type="entry name" value="Haloacid_Dehalogenase"/>
    <property type="match status" value="1"/>
</dbReference>
<keyword evidence="17" id="KW-0175">Coiled coil</keyword>
<dbReference type="GO" id="GO:0140581">
    <property type="term" value="F:P-type monovalent copper transporter activity"/>
    <property type="evidence" value="ECO:0007669"/>
    <property type="project" value="UniProtKB-EC"/>
</dbReference>
<keyword evidence="13" id="KW-0186">Copper</keyword>
<dbReference type="SUPFAM" id="SSF81660">
    <property type="entry name" value="Metal cation-transporting ATPase, ATP-binding domain N"/>
    <property type="match status" value="1"/>
</dbReference>
<feature type="transmembrane region" description="Helical" evidence="18">
    <location>
        <begin position="659"/>
        <end position="681"/>
    </location>
</feature>
<keyword evidence="6" id="KW-0547">Nucleotide-binding</keyword>
<dbReference type="PROSITE" id="PS00154">
    <property type="entry name" value="ATPASE_E1_E2"/>
    <property type="match status" value="1"/>
</dbReference>
<feature type="transmembrane region" description="Helical" evidence="18">
    <location>
        <begin position="831"/>
        <end position="852"/>
    </location>
</feature>
<feature type="domain" description="Cation-transporting P-type ATPase N-terminal" evidence="19">
    <location>
        <begin position="4"/>
        <end position="70"/>
    </location>
</feature>
<dbReference type="EMBL" id="JAEUGD010000058">
    <property type="protein sequence ID" value="MBL6448071.1"/>
    <property type="molecule type" value="Genomic_DNA"/>
</dbReference>
<reference evidence="20" key="1">
    <citation type="submission" date="2021-01" db="EMBL/GenBank/DDBJ databases">
        <title>Fulvivirga kasyanovii gen. nov., sp nov., a novel member of the phylum Bacteroidetes isolated from seawater in a mussel farm.</title>
        <authorList>
            <person name="Zhao L.-H."/>
            <person name="Wang Z.-J."/>
        </authorList>
    </citation>
    <scope>NUCLEOTIDE SEQUENCE</scope>
    <source>
        <strain evidence="20">29W222</strain>
    </source>
</reference>
<dbReference type="Pfam" id="PF00690">
    <property type="entry name" value="Cation_ATPase_N"/>
    <property type="match status" value="1"/>
</dbReference>
<dbReference type="InterPro" id="IPR023214">
    <property type="entry name" value="HAD_sf"/>
</dbReference>
<keyword evidence="8" id="KW-0106">Calcium</keyword>
<organism evidence="20 21">
    <name type="scientific">Fulvivirga marina</name>
    <dbReference type="NCBI Taxonomy" id="2494733"/>
    <lineage>
        <taxon>Bacteria</taxon>
        <taxon>Pseudomonadati</taxon>
        <taxon>Bacteroidota</taxon>
        <taxon>Cytophagia</taxon>
        <taxon>Cytophagales</taxon>
        <taxon>Fulvivirgaceae</taxon>
        <taxon>Fulvivirga</taxon>
    </lineage>
</organism>
<dbReference type="AlphaFoldDB" id="A0A937G0U0"/>
<evidence type="ECO:0000256" key="2">
    <source>
        <dbReference type="ARBA" id="ARBA00022448"/>
    </source>
</evidence>
<accession>A0A937G0U0</accession>
<dbReference type="InterPro" id="IPR059000">
    <property type="entry name" value="ATPase_P-type_domA"/>
</dbReference>
<proteinExistence type="predicted"/>
<feature type="transmembrane region" description="Helical" evidence="18">
    <location>
        <begin position="54"/>
        <end position="73"/>
    </location>
</feature>
<feature type="transmembrane region" description="Helical" evidence="18">
    <location>
        <begin position="79"/>
        <end position="97"/>
    </location>
</feature>
<dbReference type="PRINTS" id="PR00119">
    <property type="entry name" value="CATATPASE"/>
</dbReference>
<evidence type="ECO:0000256" key="13">
    <source>
        <dbReference type="ARBA" id="ARBA00023008"/>
    </source>
</evidence>
<evidence type="ECO:0000256" key="6">
    <source>
        <dbReference type="ARBA" id="ARBA00022741"/>
    </source>
</evidence>
<dbReference type="Pfam" id="PF00689">
    <property type="entry name" value="Cation_ATPase_C"/>
    <property type="match status" value="1"/>
</dbReference>
<dbReference type="GO" id="GO:0046872">
    <property type="term" value="F:metal ion binding"/>
    <property type="evidence" value="ECO:0007669"/>
    <property type="project" value="UniProtKB-KW"/>
</dbReference>
<feature type="transmembrane region" description="Helical" evidence="18">
    <location>
        <begin position="233"/>
        <end position="255"/>
    </location>
</feature>
<evidence type="ECO:0000256" key="8">
    <source>
        <dbReference type="ARBA" id="ARBA00022837"/>
    </source>
</evidence>
<dbReference type="Pfam" id="PF00122">
    <property type="entry name" value="E1-E2_ATPase"/>
    <property type="match status" value="1"/>
</dbReference>
<comment type="subcellular location">
    <subcellularLocation>
        <location evidence="1">Endomembrane system</location>
        <topology evidence="1">Multi-pass membrane protein</topology>
    </subcellularLocation>
</comment>
<keyword evidence="10" id="KW-0460">Magnesium</keyword>
<evidence type="ECO:0000256" key="3">
    <source>
        <dbReference type="ARBA" id="ARBA00022568"/>
    </source>
</evidence>
<dbReference type="NCBIfam" id="TIGR01517">
    <property type="entry name" value="ATPase-IIB_Ca"/>
    <property type="match status" value="1"/>
</dbReference>
<evidence type="ECO:0000256" key="12">
    <source>
        <dbReference type="ARBA" id="ARBA00022989"/>
    </source>
</evidence>
<dbReference type="SMART" id="SM00831">
    <property type="entry name" value="Cation_ATPase_N"/>
    <property type="match status" value="1"/>
</dbReference>
<dbReference type="InterPro" id="IPR001757">
    <property type="entry name" value="P_typ_ATPase"/>
</dbReference>
<keyword evidence="12 18" id="KW-1133">Transmembrane helix</keyword>